<evidence type="ECO:0000313" key="5">
    <source>
        <dbReference type="Proteomes" id="UP000234881"/>
    </source>
</evidence>
<proteinExistence type="predicted"/>
<evidence type="ECO:0000259" key="2">
    <source>
        <dbReference type="Pfam" id="PF13550"/>
    </source>
</evidence>
<dbReference type="CDD" id="cd19607">
    <property type="entry name" value="GTA_TIM-barrel-like"/>
    <property type="match status" value="1"/>
</dbReference>
<feature type="domain" description="Rcc01698-like C-terminal" evidence="3">
    <location>
        <begin position="1063"/>
        <end position="1162"/>
    </location>
</feature>
<dbReference type="InterPro" id="IPR017853">
    <property type="entry name" value="GH"/>
</dbReference>
<evidence type="ECO:0000313" key="4">
    <source>
        <dbReference type="EMBL" id="PLW76797.1"/>
    </source>
</evidence>
<keyword evidence="5" id="KW-1185">Reference proteome</keyword>
<dbReference type="InterPro" id="IPR025195">
    <property type="entry name" value="GTA_TIM_dom"/>
</dbReference>
<dbReference type="Pfam" id="PF13547">
    <property type="entry name" value="GTA_TIM"/>
    <property type="match status" value="1"/>
</dbReference>
<evidence type="ECO:0000259" key="1">
    <source>
        <dbReference type="Pfam" id="PF13547"/>
    </source>
</evidence>
<feature type="domain" description="GTA TIM-barrel-like" evidence="1">
    <location>
        <begin position="448"/>
        <end position="748"/>
    </location>
</feature>
<dbReference type="InterPro" id="IPR056490">
    <property type="entry name" value="Rcc01698_C"/>
</dbReference>
<reference evidence="4 5" key="1">
    <citation type="submission" date="2018-01" db="EMBL/GenBank/DDBJ databases">
        <title>The draft genome sequence of Cohaesibacter sp. H1304.</title>
        <authorList>
            <person name="Wang N.-N."/>
            <person name="Du Z.-J."/>
        </authorList>
    </citation>
    <scope>NUCLEOTIDE SEQUENCE [LARGE SCALE GENOMIC DNA]</scope>
    <source>
        <strain evidence="4 5">H1304</strain>
    </source>
</reference>
<dbReference type="OrthoDB" id="8445115at2"/>
<protein>
    <recommendedName>
        <fullName evidence="6">Host specificity protein</fullName>
    </recommendedName>
</protein>
<feature type="domain" description="Tip attachment protein J" evidence="2">
    <location>
        <begin position="807"/>
        <end position="971"/>
    </location>
</feature>
<evidence type="ECO:0000259" key="3">
    <source>
        <dbReference type="Pfam" id="PF23666"/>
    </source>
</evidence>
<gene>
    <name evidence="4" type="ORF">C0081_12100</name>
</gene>
<dbReference type="Proteomes" id="UP000234881">
    <property type="component" value="Unassembled WGS sequence"/>
</dbReference>
<accession>A0A2N5XQT0</accession>
<dbReference type="Pfam" id="PF23666">
    <property type="entry name" value="Rcc01698_C"/>
    <property type="match status" value="1"/>
</dbReference>
<dbReference type="SUPFAM" id="SSF51445">
    <property type="entry name" value="(Trans)glycosidases"/>
    <property type="match status" value="1"/>
</dbReference>
<sequence length="1321" mass="143003">MATLVLTGLVSAFAPGLLGLGTVGTALLGTAAVVGGTLIDQALFGGGKDQNYEGPRLDSMDVTSSTEGNSIVQLYGRARVGGEILWATSLEEVATTTSQSAGGKGGGGAKTTTTNYTYYANFAVGLGVGPVGYLNRIWADGSEIDMSKVTFRFYEGSETQEPDSLIESIEGTDNAPAYRGLCYVVFERLDLTNYGNRVPQLTFEIVRPSPSRTLEKDIAGVNLIPGATEFGYEPDVMLKQVLSTNGTVTSEEYENVHQKQGLSDWAVSLDQMAATMPNVKSVCLVVSWFFDDVRAGACSIRPKVEIKGKPTAPYNWQVAGLTRDTALLVTQIDVDGEDTPAYGGSPSDKSVIHAIEDLKARGYDVMLYPFLMGDIGSDNDLPDPYGYVTQAAFPWRGRLTCDPAPGQPDSVNQTSAAAAQVASFVGVCAAAHFAVSAQEVIYSGPDEWSYRRFVLHLASLATAAGGVASFCIGSEMVGLTQVRDAATSYPFVTALKTLAGDVRTIVGASTKLGYAADWSEYHSHRPSDGTGDVIFNMDPLWSDADIDFIGIDNYFPLSDWRRGRDHLDYDAAAGHVTPYELDYLQANIEGGEYYDWYYADNSARVTQDRTPIVDGAHGEDWVFRQKDLRGWWSNDHHNRPDGVRDKSTSNWQAKSKPIWFTELGCPALDLGTNQPNVFFDPKSSESALPYFSSGARDDVQQHRALQALIDYWSDETINPASGTYGGAMVEVDRIHIWSWDTRPFPSWPLDGDSWTDAANWSYGHWLSARVGLVYVPDLMRHIADDYGFTAHDFDQAYGACDGYVIDSTMSLRDALSPLALAFGFEQMETGGLIKSVSRRAVPLRATVDLDGLMDDDKSEASELAPITRAQESELPSAVRLRFINANKAYQVASVEAQAGFVGASGISESALSIVLDEERAQSIADYLLADAWATRESGSFSLMPSSLALEPGDVVRLERESGSRELRLTSVADAEGRDCKASAFIDAQLSVSGLTYRKTASKAKPRLARLLAVFMDLPLLKSSHDSRAGYVALSSDPWSGGAIVLRSQTTSGWLDNASVTLPAILGESLSDFGKGPLYVFDRGNSLDIEIYSGSLLSVDDQALFGGANSFAIQNEDGDWEVFQAGTVELIEANKYRLSRLLRGQRGTQDAMRSAVETGAPVVFLGDGVAQVSMELADLGRSYYWRYGPTGEAVGSDSFTTQEFAFTGRGLKPFAPVHARWSIEANGDHGISWIRRTRLDGDSWDLYKTPLGEDVEAYEVDVLSMAGDVLRTITAGTAQVRYSAADRVVDLGGSDVAYQVNIYQISALIGRGEGLTADALSN</sequence>
<dbReference type="InterPro" id="IPR032876">
    <property type="entry name" value="J_dom"/>
</dbReference>
<dbReference type="EMBL" id="PKUQ01000022">
    <property type="protein sequence ID" value="PLW76797.1"/>
    <property type="molecule type" value="Genomic_DNA"/>
</dbReference>
<organism evidence="4 5">
    <name type="scientific">Cohaesibacter celericrescens</name>
    <dbReference type="NCBI Taxonomy" id="2067669"/>
    <lineage>
        <taxon>Bacteria</taxon>
        <taxon>Pseudomonadati</taxon>
        <taxon>Pseudomonadota</taxon>
        <taxon>Alphaproteobacteria</taxon>
        <taxon>Hyphomicrobiales</taxon>
        <taxon>Cohaesibacteraceae</taxon>
    </lineage>
</organism>
<comment type="caution">
    <text evidence="4">The sequence shown here is derived from an EMBL/GenBank/DDBJ whole genome shotgun (WGS) entry which is preliminary data.</text>
</comment>
<dbReference type="RefSeq" id="WP_101534085.1">
    <property type="nucleotide sequence ID" value="NZ_PKUQ01000022.1"/>
</dbReference>
<evidence type="ECO:0008006" key="6">
    <source>
        <dbReference type="Google" id="ProtNLM"/>
    </source>
</evidence>
<dbReference type="Pfam" id="PF13550">
    <property type="entry name" value="Phage-tail_3"/>
    <property type="match status" value="1"/>
</dbReference>
<dbReference type="Gene3D" id="3.20.20.80">
    <property type="entry name" value="Glycosidases"/>
    <property type="match status" value="1"/>
</dbReference>
<name>A0A2N5XQT0_9HYPH</name>